<dbReference type="Gene3D" id="3.90.190.10">
    <property type="entry name" value="Protein tyrosine phosphatase superfamily"/>
    <property type="match status" value="1"/>
</dbReference>
<keyword evidence="2" id="KW-0904">Protein phosphatase</keyword>
<dbReference type="PROSITE" id="PS00383">
    <property type="entry name" value="TYR_PHOSPHATASE_1"/>
    <property type="match status" value="1"/>
</dbReference>
<evidence type="ECO:0000313" key="7">
    <source>
        <dbReference type="Proteomes" id="UP000094236"/>
    </source>
</evidence>
<dbReference type="InterPro" id="IPR029021">
    <property type="entry name" value="Prot-tyrosine_phosphatase-like"/>
</dbReference>
<dbReference type="Proteomes" id="UP000094236">
    <property type="component" value="Unassembled WGS sequence"/>
</dbReference>
<dbReference type="InterPro" id="IPR000387">
    <property type="entry name" value="Tyr_Pase_dom"/>
</dbReference>
<dbReference type="CDD" id="cd14516">
    <property type="entry name" value="DSP_fungal_PPS1"/>
    <property type="match status" value="1"/>
</dbReference>
<dbReference type="GO" id="GO:0033260">
    <property type="term" value="P:nuclear DNA replication"/>
    <property type="evidence" value="ECO:0007669"/>
    <property type="project" value="InterPro"/>
</dbReference>
<dbReference type="OrthoDB" id="273181at2759"/>
<dbReference type="InterPro" id="IPR003595">
    <property type="entry name" value="Tyr_Pase_cat"/>
</dbReference>
<feature type="compositionally biased region" description="Low complexity" evidence="3">
    <location>
        <begin position="104"/>
        <end position="114"/>
    </location>
</feature>
<dbReference type="InterPro" id="IPR047949">
    <property type="entry name" value="PPS1_DSP"/>
</dbReference>
<proteinExistence type="predicted"/>
<name>A0A1E4TRA1_PACTA</name>
<accession>A0A1E4TRA1</accession>
<feature type="region of interest" description="Disordered" evidence="3">
    <location>
        <begin position="1064"/>
        <end position="1095"/>
    </location>
</feature>
<dbReference type="InterPro" id="IPR016130">
    <property type="entry name" value="Tyr_Pase_AS"/>
</dbReference>
<feature type="compositionally biased region" description="Low complexity" evidence="3">
    <location>
        <begin position="18"/>
        <end position="28"/>
    </location>
</feature>
<feature type="compositionally biased region" description="Basic and acidic residues" evidence="3">
    <location>
        <begin position="54"/>
        <end position="64"/>
    </location>
</feature>
<feature type="region of interest" description="Disordered" evidence="3">
    <location>
        <begin position="750"/>
        <end position="775"/>
    </location>
</feature>
<dbReference type="Pfam" id="PF00782">
    <property type="entry name" value="DSPc"/>
    <property type="match status" value="1"/>
</dbReference>
<feature type="region of interest" description="Disordered" evidence="3">
    <location>
        <begin position="1"/>
        <end position="28"/>
    </location>
</feature>
<reference evidence="7" key="1">
    <citation type="submission" date="2016-05" db="EMBL/GenBank/DDBJ databases">
        <title>Comparative genomics of biotechnologically important yeasts.</title>
        <authorList>
            <consortium name="DOE Joint Genome Institute"/>
            <person name="Riley R."/>
            <person name="Haridas S."/>
            <person name="Wolfe K.H."/>
            <person name="Lopes M.R."/>
            <person name="Hittinger C.T."/>
            <person name="Goker M."/>
            <person name="Salamov A."/>
            <person name="Wisecaver J."/>
            <person name="Long T.M."/>
            <person name="Aerts A.L."/>
            <person name="Barry K."/>
            <person name="Choi C."/>
            <person name="Clum A."/>
            <person name="Coughlan A.Y."/>
            <person name="Deshpande S."/>
            <person name="Douglass A.P."/>
            <person name="Hanson S.J."/>
            <person name="Klenk H.-P."/>
            <person name="Labutti K."/>
            <person name="Lapidus A."/>
            <person name="Lindquist E."/>
            <person name="Lipzen A."/>
            <person name="Meier-Kolthoff J.P."/>
            <person name="Ohm R.A."/>
            <person name="Otillar R.P."/>
            <person name="Pangilinan J."/>
            <person name="Peng Y."/>
            <person name="Rokas A."/>
            <person name="Rosa C.A."/>
            <person name="Scheuner C."/>
            <person name="Sibirny A.A."/>
            <person name="Slot J.C."/>
            <person name="Stielow J.B."/>
            <person name="Sun H."/>
            <person name="Kurtzman C.P."/>
            <person name="Blackwell M."/>
            <person name="Grigoriev I.V."/>
            <person name="Jeffries T.W."/>
        </authorList>
    </citation>
    <scope>NUCLEOTIDE SEQUENCE [LARGE SCALE GENOMIC DNA]</scope>
    <source>
        <strain evidence="7">NRRL Y-2460</strain>
    </source>
</reference>
<dbReference type="EMBL" id="KV454016">
    <property type="protein sequence ID" value="ODV94293.1"/>
    <property type="molecule type" value="Genomic_DNA"/>
</dbReference>
<keyword evidence="7" id="KW-1185">Reference proteome</keyword>
<feature type="region of interest" description="Disordered" evidence="3">
    <location>
        <begin position="54"/>
        <end position="83"/>
    </location>
</feature>
<dbReference type="PANTHER" id="PTHR47550:SF1">
    <property type="entry name" value="DUAL SPECIFICITY PROTEIN PHOSPHATASE PPS1"/>
    <property type="match status" value="1"/>
</dbReference>
<dbReference type="InterPro" id="IPR000340">
    <property type="entry name" value="Dual-sp_phosphatase_cat-dom"/>
</dbReference>
<evidence type="ECO:0000313" key="6">
    <source>
        <dbReference type="EMBL" id="ODV94293.1"/>
    </source>
</evidence>
<gene>
    <name evidence="6" type="ORF">PACTADRAFT_35099</name>
</gene>
<dbReference type="PANTHER" id="PTHR47550">
    <property type="entry name" value="DUAL SPECIFICITY PROTEIN PHOSPHATASE PPS1"/>
    <property type="match status" value="1"/>
</dbReference>
<dbReference type="SMART" id="SM00195">
    <property type="entry name" value="DSPc"/>
    <property type="match status" value="1"/>
</dbReference>
<dbReference type="PROSITE" id="PS50054">
    <property type="entry name" value="TYR_PHOSPHATASE_DUAL"/>
    <property type="match status" value="1"/>
</dbReference>
<dbReference type="InterPro" id="IPR020422">
    <property type="entry name" value="TYR_PHOSPHATASE_DUAL_dom"/>
</dbReference>
<feature type="region of interest" description="Disordered" evidence="3">
    <location>
        <begin position="95"/>
        <end position="114"/>
    </location>
</feature>
<feature type="compositionally biased region" description="Acidic residues" evidence="3">
    <location>
        <begin position="1064"/>
        <end position="1073"/>
    </location>
</feature>
<sequence length="1135" mass="129123">MSSNVDTNLSNIGPIEISSNSRAKSRSTSPLPIITNILHEQENIFIEADSDLKKNTNNEIDGSKRSNKRSNSTSTEKFDTRDKFKTRYMNTVNAGDNAGHLMTPPASNSKSPSSSLVSLACSSLNNAPESSSFKNFSLDISADFYQSLKESLYDNHNIKLLNQQQFTDIVNWYYSNELPTVDKMFPWLHGMHRHNTAQKKFLNNNQSNYDPFKIPEKVRFLMIATSPPTLKQNDTFDNENDTNSNLYGLKGSINASDVLLPLDFIELSRLRESISLLFNALRFENDLKFNTELIYRDCLRLKLLPFFKELDPQNGVSLRNFHIQSSKISHISDFIVYCFKNDHHMSYKQEKTTIILKSLKTKRNCHCDSLARLLYLAQLKFSIEHPEINQQAPNCRYNNYYNTYILKSFDLQKDSDLLETKAVEIKTPDNSIGQSMPELDINLFNYWDDNSLYREKLEICKMSTATYVSRNVWFGNTTDFETYRNKLWNNNSDDQNAITERTSLSNQIPSMQNSSPPLYCDPANTITTLTWTDICNAKQKNMSKEQLLITKPKQNWKLFINCYDGAQFPQLADLHQFLLHCTDDYYEQIYLEFPPSGSIGLGDLRDEDILSLVNVCKLLYYRCGTALVGKPDEFFNGLVYCSDGYTESSLLGLSFIIYSEGLTLDKAILRLHKYHGRPFFIFKSDYFLLQKLQRLLLKYSPIANKDIKFEPGLDKIEAHVINSCLLVPNTRKANPRVLIDLSNAEKIANSRHLPHDDDSSDSSDSESEQTREQPGCCEQVFGSLPSRVLPHLYLGSLTHANNLPLLNELGITRIVSVGEQLGWLSDYNFTISTTESGCKIMKLIDSKSDDPLINDDCLIDSIMHITNINDDGIGTLTNTITDALNFIDSGYIRNEKILVHCQVGVSRSATVCIAEVIKRLNISLVRAYLYVRVRRLNVIIQPNLKLMYELFKWEETYVKSQRSLALNSNGKRASVVTENSVHHCLSKSTSKLSGSLNSVFSNSHSHSRSFSVPSRTSLSTSLSSVSSITNNLITAENFSNALNSSIFSISISSNTNIKSIAEEDAVISDEEPEENNKENQNGLEEEDNDYNEENSKNTRVFNSLATNNHSWLREVDWFILCKEIYNLNKAYVHAS</sequence>
<evidence type="ECO:0000256" key="1">
    <source>
        <dbReference type="ARBA" id="ARBA00022801"/>
    </source>
</evidence>
<keyword evidence="1" id="KW-0378">Hydrolase</keyword>
<dbReference type="PROSITE" id="PS50056">
    <property type="entry name" value="TYR_PHOSPHATASE_2"/>
    <property type="match status" value="1"/>
</dbReference>
<dbReference type="InterPro" id="IPR053239">
    <property type="entry name" value="Dual_spec_PTase"/>
</dbReference>
<dbReference type="SUPFAM" id="SSF52799">
    <property type="entry name" value="(Phosphotyrosine protein) phosphatases II"/>
    <property type="match status" value="1"/>
</dbReference>
<feature type="compositionally biased region" description="Polar residues" evidence="3">
    <location>
        <begin position="1"/>
        <end position="11"/>
    </location>
</feature>
<evidence type="ECO:0000259" key="4">
    <source>
        <dbReference type="PROSITE" id="PS50054"/>
    </source>
</evidence>
<evidence type="ECO:0000256" key="2">
    <source>
        <dbReference type="ARBA" id="ARBA00022912"/>
    </source>
</evidence>
<feature type="domain" description="Tyrosine specific protein phosphatases" evidence="5">
    <location>
        <begin position="878"/>
        <end position="946"/>
    </location>
</feature>
<feature type="domain" description="Tyrosine-protein phosphatase" evidence="4">
    <location>
        <begin position="784"/>
        <end position="959"/>
    </location>
</feature>
<dbReference type="AlphaFoldDB" id="A0A1E4TRA1"/>
<feature type="compositionally biased region" description="Acidic residues" evidence="3">
    <location>
        <begin position="1083"/>
        <end position="1092"/>
    </location>
</feature>
<dbReference type="GO" id="GO:0005634">
    <property type="term" value="C:nucleus"/>
    <property type="evidence" value="ECO:0007669"/>
    <property type="project" value="GOC"/>
</dbReference>
<feature type="compositionally biased region" description="Acidic residues" evidence="3">
    <location>
        <begin position="758"/>
        <end position="767"/>
    </location>
</feature>
<organism evidence="6 7">
    <name type="scientific">Pachysolen tannophilus NRRL Y-2460</name>
    <dbReference type="NCBI Taxonomy" id="669874"/>
    <lineage>
        <taxon>Eukaryota</taxon>
        <taxon>Fungi</taxon>
        <taxon>Dikarya</taxon>
        <taxon>Ascomycota</taxon>
        <taxon>Saccharomycotina</taxon>
        <taxon>Pichiomycetes</taxon>
        <taxon>Pachysolenaceae</taxon>
        <taxon>Pachysolen</taxon>
    </lineage>
</organism>
<dbReference type="GO" id="GO:0008138">
    <property type="term" value="F:protein tyrosine/serine/threonine phosphatase activity"/>
    <property type="evidence" value="ECO:0007669"/>
    <property type="project" value="InterPro"/>
</dbReference>
<protein>
    <submittedName>
        <fullName evidence="6">Uncharacterized protein</fullName>
    </submittedName>
</protein>
<dbReference type="SMART" id="SM00404">
    <property type="entry name" value="PTPc_motif"/>
    <property type="match status" value="1"/>
</dbReference>
<dbReference type="STRING" id="669874.A0A1E4TRA1"/>
<evidence type="ECO:0000259" key="5">
    <source>
        <dbReference type="PROSITE" id="PS50056"/>
    </source>
</evidence>
<evidence type="ECO:0000256" key="3">
    <source>
        <dbReference type="SAM" id="MobiDB-lite"/>
    </source>
</evidence>